<dbReference type="InterPro" id="IPR018062">
    <property type="entry name" value="HTH_AraC-typ_CS"/>
</dbReference>
<name>A0A916K0G5_9BACL</name>
<reference evidence="5" key="1">
    <citation type="submission" date="2021-06" db="EMBL/GenBank/DDBJ databases">
        <authorList>
            <person name="Criscuolo A."/>
        </authorList>
    </citation>
    <scope>NUCLEOTIDE SEQUENCE</scope>
    <source>
        <strain evidence="5">CIP111600</strain>
    </source>
</reference>
<gene>
    <name evidence="5" type="primary">rhaS_15</name>
    <name evidence="5" type="ORF">PAESOLCIP111_02404</name>
</gene>
<evidence type="ECO:0000313" key="6">
    <source>
        <dbReference type="Proteomes" id="UP000693672"/>
    </source>
</evidence>
<comment type="caution">
    <text evidence="5">The sequence shown here is derived from an EMBL/GenBank/DDBJ whole genome shotgun (WGS) entry which is preliminary data.</text>
</comment>
<keyword evidence="3" id="KW-0804">Transcription</keyword>
<dbReference type="GO" id="GO:0003700">
    <property type="term" value="F:DNA-binding transcription factor activity"/>
    <property type="evidence" value="ECO:0007669"/>
    <property type="project" value="InterPro"/>
</dbReference>
<dbReference type="Pfam" id="PF12833">
    <property type="entry name" value="HTH_18"/>
    <property type="match status" value="1"/>
</dbReference>
<dbReference type="PANTHER" id="PTHR43280:SF2">
    <property type="entry name" value="HTH-TYPE TRANSCRIPTIONAL REGULATOR EXSA"/>
    <property type="match status" value="1"/>
</dbReference>
<accession>A0A916K0G5</accession>
<evidence type="ECO:0000256" key="3">
    <source>
        <dbReference type="ARBA" id="ARBA00023163"/>
    </source>
</evidence>
<feature type="domain" description="HTH araC/xylS-type" evidence="4">
    <location>
        <begin position="160"/>
        <end position="258"/>
    </location>
</feature>
<protein>
    <submittedName>
        <fullName evidence="5">HTH-type transcriptional activator RhaS</fullName>
    </submittedName>
</protein>
<keyword evidence="2" id="KW-0238">DNA-binding</keyword>
<keyword evidence="1" id="KW-0805">Transcription regulation</keyword>
<organism evidence="5 6">
    <name type="scientific">Paenibacillus solanacearum</name>
    <dbReference type="NCBI Taxonomy" id="2048548"/>
    <lineage>
        <taxon>Bacteria</taxon>
        <taxon>Bacillati</taxon>
        <taxon>Bacillota</taxon>
        <taxon>Bacilli</taxon>
        <taxon>Bacillales</taxon>
        <taxon>Paenibacillaceae</taxon>
        <taxon>Paenibacillus</taxon>
    </lineage>
</organism>
<dbReference type="SMART" id="SM00342">
    <property type="entry name" value="HTH_ARAC"/>
    <property type="match status" value="1"/>
</dbReference>
<dbReference type="InterPro" id="IPR018060">
    <property type="entry name" value="HTH_AraC"/>
</dbReference>
<dbReference type="PROSITE" id="PS00041">
    <property type="entry name" value="HTH_ARAC_FAMILY_1"/>
    <property type="match status" value="1"/>
</dbReference>
<dbReference type="GO" id="GO:0043565">
    <property type="term" value="F:sequence-specific DNA binding"/>
    <property type="evidence" value="ECO:0007669"/>
    <property type="project" value="InterPro"/>
</dbReference>
<dbReference type="Proteomes" id="UP000693672">
    <property type="component" value="Unassembled WGS sequence"/>
</dbReference>
<dbReference type="RefSeq" id="WP_218092182.1">
    <property type="nucleotide sequence ID" value="NZ_CAJVAS010000008.1"/>
</dbReference>
<dbReference type="AlphaFoldDB" id="A0A916K0G5"/>
<dbReference type="PROSITE" id="PS01124">
    <property type="entry name" value="HTH_ARAC_FAMILY_2"/>
    <property type="match status" value="1"/>
</dbReference>
<evidence type="ECO:0000313" key="5">
    <source>
        <dbReference type="EMBL" id="CAG7622218.1"/>
    </source>
</evidence>
<proteinExistence type="predicted"/>
<keyword evidence="6" id="KW-1185">Reference proteome</keyword>
<dbReference type="PANTHER" id="PTHR43280">
    <property type="entry name" value="ARAC-FAMILY TRANSCRIPTIONAL REGULATOR"/>
    <property type="match status" value="1"/>
</dbReference>
<sequence length="261" mass="30304">MYQHPYRLDMCAYFGPRKDFFKSAEVHHNYVIIGIESGAFEYVVGKQSGRASFGDLVFIPPGMMFKRKSLEDITFHMLCFIPLFEPDPVFDSLPAGKVTISNVNRLSSTYSYLRQSWREHGSKSKDTGFALHLLMDLLHLSLLERKNVQKRKNKTDHRMRQAAEFIHRHLFDELSMKVIAAELGIKPSELTRRFRLEYDVTPIEYATRLRLEKVKKLLLETDHTLEAIASQCGYENGSYLGRVFRSKVGMNASDFRRNNQI</sequence>
<evidence type="ECO:0000256" key="2">
    <source>
        <dbReference type="ARBA" id="ARBA00023125"/>
    </source>
</evidence>
<evidence type="ECO:0000259" key="4">
    <source>
        <dbReference type="PROSITE" id="PS01124"/>
    </source>
</evidence>
<evidence type="ECO:0000256" key="1">
    <source>
        <dbReference type="ARBA" id="ARBA00023015"/>
    </source>
</evidence>
<dbReference type="EMBL" id="CAJVAS010000008">
    <property type="protein sequence ID" value="CAG7622218.1"/>
    <property type="molecule type" value="Genomic_DNA"/>
</dbReference>